<dbReference type="Gene3D" id="3.30.1450.10">
    <property type="match status" value="1"/>
</dbReference>
<accession>A0A246WPR8</accession>
<dbReference type="EMBL" id="NJGU01000007">
    <property type="protein sequence ID" value="OWY28375.1"/>
    <property type="molecule type" value="Genomic_DNA"/>
</dbReference>
<feature type="chain" id="PRO_5012919191" description="Osmotically-inducible lipoprotein OsmE" evidence="2">
    <location>
        <begin position="25"/>
        <end position="117"/>
    </location>
</feature>
<proteinExistence type="predicted"/>
<gene>
    <name evidence="3" type="ORF">CEJ42_14115</name>
</gene>
<reference evidence="3 4" key="1">
    <citation type="submission" date="2017-06" db="EMBL/GenBank/DDBJ databases">
        <title>Herbaspirillum phytohormonus sp. nov., isolated from the root nodule of Robinia pseudoacacia in lead-zinc mine.</title>
        <authorList>
            <person name="Fan M."/>
            <person name="Lin Y."/>
        </authorList>
    </citation>
    <scope>NUCLEOTIDE SEQUENCE [LARGE SCALE GENOMIC DNA]</scope>
    <source>
        <strain evidence="3 4">HZ10</strain>
    </source>
</reference>
<evidence type="ECO:0000313" key="4">
    <source>
        <dbReference type="Proteomes" id="UP000197596"/>
    </source>
</evidence>
<dbReference type="PROSITE" id="PS51257">
    <property type="entry name" value="PROKAR_LIPOPROTEIN"/>
    <property type="match status" value="1"/>
</dbReference>
<dbReference type="RefSeq" id="WP_088751503.1">
    <property type="nucleotide sequence ID" value="NZ_NJGU01000007.1"/>
</dbReference>
<protein>
    <recommendedName>
        <fullName evidence="5">Osmotically-inducible lipoprotein OsmE</fullName>
    </recommendedName>
</protein>
<name>A0A246WPR8_9BURK</name>
<dbReference type="InterPro" id="IPR037873">
    <property type="entry name" value="BamE-like"/>
</dbReference>
<sequence>MKKTVLPSAVLLVALLALGGCFTAADKALLRDGYATGAYDADPTKARVLARAGQPQRKTRILNGTGECYDYTRVVEGKSVAFYAAFNQQDRLTAAAYHRTCAEALAAGELDNSKPLE</sequence>
<keyword evidence="1 2" id="KW-0732">Signal</keyword>
<evidence type="ECO:0000256" key="1">
    <source>
        <dbReference type="ARBA" id="ARBA00022729"/>
    </source>
</evidence>
<evidence type="ECO:0008006" key="5">
    <source>
        <dbReference type="Google" id="ProtNLM"/>
    </source>
</evidence>
<evidence type="ECO:0000256" key="2">
    <source>
        <dbReference type="SAM" id="SignalP"/>
    </source>
</evidence>
<dbReference type="Proteomes" id="UP000197596">
    <property type="component" value="Unassembled WGS sequence"/>
</dbReference>
<dbReference type="AlphaFoldDB" id="A0A246WPR8"/>
<evidence type="ECO:0000313" key="3">
    <source>
        <dbReference type="EMBL" id="OWY28375.1"/>
    </source>
</evidence>
<feature type="signal peptide" evidence="2">
    <location>
        <begin position="1"/>
        <end position="24"/>
    </location>
</feature>
<organism evidence="3 4">
    <name type="scientific">Herbaspirillum robiniae</name>
    <dbReference type="NCBI Taxonomy" id="2014887"/>
    <lineage>
        <taxon>Bacteria</taxon>
        <taxon>Pseudomonadati</taxon>
        <taxon>Pseudomonadota</taxon>
        <taxon>Betaproteobacteria</taxon>
        <taxon>Burkholderiales</taxon>
        <taxon>Oxalobacteraceae</taxon>
        <taxon>Herbaspirillum</taxon>
    </lineage>
</organism>
<comment type="caution">
    <text evidence="3">The sequence shown here is derived from an EMBL/GenBank/DDBJ whole genome shotgun (WGS) entry which is preliminary data.</text>
</comment>